<dbReference type="GO" id="GO:0005524">
    <property type="term" value="F:ATP binding"/>
    <property type="evidence" value="ECO:0007669"/>
    <property type="project" value="UniProtKB-KW"/>
</dbReference>
<dbReference type="InterPro" id="IPR025980">
    <property type="entry name" value="ATP-Sase_PUA-like_dom"/>
</dbReference>
<dbReference type="SUPFAM" id="SSF88697">
    <property type="entry name" value="PUA domain-like"/>
    <property type="match status" value="1"/>
</dbReference>
<keyword evidence="9" id="KW-1185">Reference proteome</keyword>
<dbReference type="Gene3D" id="3.10.400.10">
    <property type="entry name" value="Sulfate adenylyltransferase"/>
    <property type="match status" value="1"/>
</dbReference>
<dbReference type="InterPro" id="IPR015947">
    <property type="entry name" value="PUA-like_sf"/>
</dbReference>
<dbReference type="AlphaFoldDB" id="A0A8C5TWT7"/>
<protein>
    <recommendedName>
        <fullName evidence="10">Adenylyl-sulfate kinase</fullName>
    </recommendedName>
</protein>
<dbReference type="OrthoDB" id="506431at2759"/>
<dbReference type="PANTHER" id="PTHR11055">
    <property type="entry name" value="BIFUNCTIONAL 3'-PHOSPHOADENOSINE 5'-PHOSPHOSULFATE SYNTHASE"/>
    <property type="match status" value="1"/>
</dbReference>
<dbReference type="GO" id="GO:0004781">
    <property type="term" value="F:sulfate adenylyltransferase (ATP) activity"/>
    <property type="evidence" value="ECO:0007669"/>
    <property type="project" value="InterPro"/>
</dbReference>
<dbReference type="CDD" id="cd02027">
    <property type="entry name" value="APSK"/>
    <property type="match status" value="1"/>
</dbReference>
<dbReference type="GO" id="GO:0000103">
    <property type="term" value="P:sulfate assimilation"/>
    <property type="evidence" value="ECO:0007669"/>
    <property type="project" value="InterPro"/>
</dbReference>
<evidence type="ECO:0000256" key="1">
    <source>
        <dbReference type="ARBA" id="ARBA00004678"/>
    </source>
</evidence>
<keyword evidence="4" id="KW-0067">ATP-binding</keyword>
<dbReference type="PANTHER" id="PTHR11055:SF16">
    <property type="entry name" value="BIFUNCTIONAL 3'-PHOSPHOADENOSINE 5'-PHOSPHOSULFATE SYNTHASE 2"/>
    <property type="match status" value="1"/>
</dbReference>
<evidence type="ECO:0008006" key="10">
    <source>
        <dbReference type="Google" id="ProtNLM"/>
    </source>
</evidence>
<feature type="domain" description="ATP-sulfurylase PUA-like" evidence="7">
    <location>
        <begin position="233"/>
        <end position="342"/>
    </location>
</feature>
<dbReference type="Pfam" id="PF14306">
    <property type="entry name" value="PUA_2"/>
    <property type="match status" value="1"/>
</dbReference>
<dbReference type="GO" id="GO:0050428">
    <property type="term" value="P:3'-phosphoadenosine 5'-phosphosulfate biosynthetic process"/>
    <property type="evidence" value="ECO:0007669"/>
    <property type="project" value="TreeGrafter"/>
</dbReference>
<dbReference type="Pfam" id="PF01747">
    <property type="entry name" value="ATP-sulfurylase"/>
    <property type="match status" value="1"/>
</dbReference>
<evidence type="ECO:0000256" key="4">
    <source>
        <dbReference type="ARBA" id="ARBA00022840"/>
    </source>
</evidence>
<name>A0A8C5TWT7_9PASS</name>
<accession>A0A8C5TWT7</accession>
<reference evidence="8" key="2">
    <citation type="submission" date="2025-09" db="UniProtKB">
        <authorList>
            <consortium name="Ensembl"/>
        </authorList>
    </citation>
    <scope>IDENTIFICATION</scope>
</reference>
<dbReference type="SUPFAM" id="SSF52540">
    <property type="entry name" value="P-loop containing nucleoside triphosphate hydrolases"/>
    <property type="match status" value="1"/>
</dbReference>
<feature type="domain" description="Sulphate adenylyltransferase catalytic" evidence="6">
    <location>
        <begin position="353"/>
        <end position="446"/>
    </location>
</feature>
<evidence type="ECO:0000313" key="9">
    <source>
        <dbReference type="Proteomes" id="UP000694560"/>
    </source>
</evidence>
<keyword evidence="2" id="KW-0808">Transferase</keyword>
<dbReference type="SUPFAM" id="SSF52374">
    <property type="entry name" value="Nucleotidylyl transferase"/>
    <property type="match status" value="1"/>
</dbReference>
<dbReference type="InterPro" id="IPR014729">
    <property type="entry name" value="Rossmann-like_a/b/a_fold"/>
</dbReference>
<dbReference type="Ensembl" id="ENSMCST00000013950.1">
    <property type="protein sequence ID" value="ENSMCSP00000013593.1"/>
    <property type="gene ID" value="ENSMCSG00000009608.1"/>
</dbReference>
<dbReference type="InterPro" id="IPR027417">
    <property type="entry name" value="P-loop_NTPase"/>
</dbReference>
<dbReference type="Pfam" id="PF01583">
    <property type="entry name" value="APS_kinase"/>
    <property type="match status" value="1"/>
</dbReference>
<sequence>MEPRELSSALVTLGTGHTQGWGQDTHRLTGVLCSALFPQGSTNVVYQAHHVSRSKRGQVVGTRGGFRGCTVWLTGLSGAGKTTIGFALEEYLVAHGIPCYSLDGDNVRHGLNKNLGFSAQDREENIRRIAEVFISPFTKDRQNARKIHEAAGLPFFEIFVDGLYKKARAGEIKGMEAPELGVQMLPVCAFQNIVPHGSIRDVLELFVPENKLSSVRAELDLQWVHADGRLGHPPDRIMREAEYLQVLHFPPCLPADGVVNLSIPIVLPVSSRQAAAGGQRGAGAQLPGPPGRVLRSPEFFPHRKEERCARVWGTTCPRHPHIQMVMESGDWLVGGDLQVLERIQDTPLHLSLADAVFAFQLRNPVHNGHALLMQDTRRQLLERGYKNPVLLLHPLGGWTKDDDVPLEWRMKQHAAVLEEQVLDPKSTIVAIFPSPMLYAGPTEVTQPSAAQQGKMGRLSLGIVLPASSVKPPQEGHQPPSALCQPGPAMMARDLPPPQLCSVLLGIPGETSLLQGELIWMK</sequence>
<dbReference type="Gene3D" id="3.40.50.300">
    <property type="entry name" value="P-loop containing nucleotide triphosphate hydrolases"/>
    <property type="match status" value="1"/>
</dbReference>
<dbReference type="GO" id="GO:0004020">
    <property type="term" value="F:adenylylsulfate kinase activity"/>
    <property type="evidence" value="ECO:0007669"/>
    <property type="project" value="UniProtKB-EC"/>
</dbReference>
<proteinExistence type="predicted"/>
<dbReference type="Gene3D" id="3.40.50.620">
    <property type="entry name" value="HUPs"/>
    <property type="match status" value="1"/>
</dbReference>
<evidence type="ECO:0000256" key="3">
    <source>
        <dbReference type="ARBA" id="ARBA00022741"/>
    </source>
</evidence>
<evidence type="ECO:0000259" key="6">
    <source>
        <dbReference type="Pfam" id="PF01747"/>
    </source>
</evidence>
<reference evidence="8" key="1">
    <citation type="submission" date="2025-08" db="UniProtKB">
        <authorList>
            <consortium name="Ensembl"/>
        </authorList>
    </citation>
    <scope>IDENTIFICATION</scope>
</reference>
<organism evidence="8 9">
    <name type="scientific">Malurus cyaneus samueli</name>
    <dbReference type="NCBI Taxonomy" id="2593467"/>
    <lineage>
        <taxon>Eukaryota</taxon>
        <taxon>Metazoa</taxon>
        <taxon>Chordata</taxon>
        <taxon>Craniata</taxon>
        <taxon>Vertebrata</taxon>
        <taxon>Euteleostomi</taxon>
        <taxon>Archelosauria</taxon>
        <taxon>Archosauria</taxon>
        <taxon>Dinosauria</taxon>
        <taxon>Saurischia</taxon>
        <taxon>Theropoda</taxon>
        <taxon>Coelurosauria</taxon>
        <taxon>Aves</taxon>
        <taxon>Neognathae</taxon>
        <taxon>Neoaves</taxon>
        <taxon>Telluraves</taxon>
        <taxon>Australaves</taxon>
        <taxon>Passeriformes</taxon>
        <taxon>Meliphagoidea</taxon>
        <taxon>Maluridae</taxon>
        <taxon>Malurus</taxon>
    </lineage>
</organism>
<evidence type="ECO:0000259" key="5">
    <source>
        <dbReference type="Pfam" id="PF01583"/>
    </source>
</evidence>
<evidence type="ECO:0000256" key="2">
    <source>
        <dbReference type="ARBA" id="ARBA00022679"/>
    </source>
</evidence>
<dbReference type="Proteomes" id="UP000694560">
    <property type="component" value="Unplaced"/>
</dbReference>
<comment type="pathway">
    <text evidence="1">Sulfur metabolism.</text>
</comment>
<evidence type="ECO:0000259" key="7">
    <source>
        <dbReference type="Pfam" id="PF14306"/>
    </source>
</evidence>
<keyword evidence="3" id="KW-0547">Nucleotide-binding</keyword>
<dbReference type="InterPro" id="IPR059117">
    <property type="entry name" value="APS_kinase_dom"/>
</dbReference>
<dbReference type="InterPro" id="IPR024951">
    <property type="entry name" value="Sulfurylase_cat_dom"/>
</dbReference>
<feature type="domain" description="APS kinase" evidence="5">
    <location>
        <begin position="67"/>
        <end position="175"/>
    </location>
</feature>
<evidence type="ECO:0000313" key="8">
    <source>
        <dbReference type="Ensembl" id="ENSMCSP00000013593.1"/>
    </source>
</evidence>